<organism evidence="2 3">
    <name type="scientific">Candidatus Enterousia intestinigallinarum</name>
    <dbReference type="NCBI Taxonomy" id="2840790"/>
    <lineage>
        <taxon>Bacteria</taxon>
        <taxon>Pseudomonadati</taxon>
        <taxon>Pseudomonadota</taxon>
        <taxon>Alphaproteobacteria</taxon>
        <taxon>Candidatus Enterousia</taxon>
    </lineage>
</organism>
<evidence type="ECO:0000313" key="3">
    <source>
        <dbReference type="Proteomes" id="UP000886742"/>
    </source>
</evidence>
<comment type="caution">
    <text evidence="2">The sequence shown here is derived from an EMBL/GenBank/DDBJ whole genome shotgun (WGS) entry which is preliminary data.</text>
</comment>
<evidence type="ECO:0000259" key="1">
    <source>
        <dbReference type="Pfam" id="PF14279"/>
    </source>
</evidence>
<protein>
    <recommendedName>
        <fullName evidence="1">HNH endonuclease 5 domain-containing protein</fullName>
    </recommendedName>
</protein>
<dbReference type="InterPro" id="IPR029471">
    <property type="entry name" value="HNH_5"/>
</dbReference>
<dbReference type="Proteomes" id="UP000886742">
    <property type="component" value="Unassembled WGS sequence"/>
</dbReference>
<reference evidence="2" key="2">
    <citation type="journal article" date="2021" name="PeerJ">
        <title>Extensive microbial diversity within the chicken gut microbiome revealed by metagenomics and culture.</title>
        <authorList>
            <person name="Gilroy R."/>
            <person name="Ravi A."/>
            <person name="Getino M."/>
            <person name="Pursley I."/>
            <person name="Horton D.L."/>
            <person name="Alikhan N.F."/>
            <person name="Baker D."/>
            <person name="Gharbi K."/>
            <person name="Hall N."/>
            <person name="Watson M."/>
            <person name="Adriaenssens E.M."/>
            <person name="Foster-Nyarko E."/>
            <person name="Jarju S."/>
            <person name="Secka A."/>
            <person name="Antonio M."/>
            <person name="Oren A."/>
            <person name="Chaudhuri R.R."/>
            <person name="La Ragione R."/>
            <person name="Hildebrand F."/>
            <person name="Pallen M.J."/>
        </authorList>
    </citation>
    <scope>NUCLEOTIDE SEQUENCE</scope>
    <source>
        <strain evidence="2">ChiGjej3B3-5194</strain>
    </source>
</reference>
<name>A0A9D1FFJ1_9PROT</name>
<feature type="domain" description="HNH endonuclease 5" evidence="1">
    <location>
        <begin position="6"/>
        <end position="56"/>
    </location>
</feature>
<dbReference type="Pfam" id="PF14279">
    <property type="entry name" value="HNH_5"/>
    <property type="match status" value="1"/>
</dbReference>
<evidence type="ECO:0000313" key="2">
    <source>
        <dbReference type="EMBL" id="HIS70651.1"/>
    </source>
</evidence>
<accession>A0A9D1FFJ1</accession>
<dbReference type="EMBL" id="DVJI01000008">
    <property type="protein sequence ID" value="HIS70651.1"/>
    <property type="molecule type" value="Genomic_DNA"/>
</dbReference>
<gene>
    <name evidence="2" type="ORF">IAD02_01530</name>
</gene>
<sequence>MTRQNCVYCGKEITQRSREHVIQNALGGLYESTDICCPQCNNYISKYIDAPFTKIFNPIISKIDNFSKTNNTKSLPPCTGKVLYQGNLYNANIKGGRVVGCPELSRLLRCDATKLPLQIMSYDFNLNNLDFQNGMAKIAFNYAIDRGIDFNVLKPGLNVKKSGDNITSIQFNHKILPFCALNPLDLQLELHTPFTLYHSMILFGQNNKLWCYVDLFNTFQYYVLLSDQINEVHKVYSSYAQTLQKPDRTKPKLDIHRPKDISIYAIQYGVEPCADVAEFSRRVYNAIDQKSQKTSINNIISPKIQSIPLDRFLTEPKDMRELLLFGQSMKLYFNEYDQLNTNAFRTMTYDIDARNVVSYPEYVNYLFGKDTKYLKNYTRAKFEILNYFLCQKQK</sequence>
<dbReference type="AlphaFoldDB" id="A0A9D1FFJ1"/>
<reference evidence="2" key="1">
    <citation type="submission" date="2020-10" db="EMBL/GenBank/DDBJ databases">
        <authorList>
            <person name="Gilroy R."/>
        </authorList>
    </citation>
    <scope>NUCLEOTIDE SEQUENCE</scope>
    <source>
        <strain evidence="2">ChiGjej3B3-5194</strain>
    </source>
</reference>
<proteinExistence type="predicted"/>